<comment type="similarity">
    <text evidence="2 10">Belongs to the ATG8 family.</text>
</comment>
<feature type="region of interest" description="Disordered" evidence="11">
    <location>
        <begin position="1"/>
        <end position="23"/>
    </location>
</feature>
<evidence type="ECO:0000256" key="1">
    <source>
        <dbReference type="ARBA" id="ARBA00004512"/>
    </source>
</evidence>
<dbReference type="PANTHER" id="PTHR10969">
    <property type="entry name" value="MICROTUBULE-ASSOCIATED PROTEINS 1A/1B LIGHT CHAIN 3-RELATED"/>
    <property type="match status" value="1"/>
</dbReference>
<dbReference type="AlphaFoldDB" id="A0AAW1RH51"/>
<evidence type="ECO:0000256" key="6">
    <source>
        <dbReference type="ARBA" id="ARBA00023288"/>
    </source>
</evidence>
<comment type="subcellular location">
    <subcellularLocation>
        <location evidence="1">Cytoplasmic vesicle</location>
        <location evidence="1">Autophagosome membrane</location>
        <topology evidence="1">Lipid-anchor</topology>
    </subcellularLocation>
    <subcellularLocation>
        <location evidence="8">Vacuole membrane</location>
    </subcellularLocation>
</comment>
<evidence type="ECO:0000313" key="12">
    <source>
        <dbReference type="EMBL" id="KAK9833134.1"/>
    </source>
</evidence>
<organism evidence="12 13">
    <name type="scientific">Apatococcus lobatus</name>
    <dbReference type="NCBI Taxonomy" id="904363"/>
    <lineage>
        <taxon>Eukaryota</taxon>
        <taxon>Viridiplantae</taxon>
        <taxon>Chlorophyta</taxon>
        <taxon>core chlorophytes</taxon>
        <taxon>Trebouxiophyceae</taxon>
        <taxon>Chlorellales</taxon>
        <taxon>Chlorellaceae</taxon>
        <taxon>Apatococcus</taxon>
    </lineage>
</organism>
<comment type="caution">
    <text evidence="12">The sequence shown here is derived from an EMBL/GenBank/DDBJ whole genome shotgun (WGS) entry which is preliminary data.</text>
</comment>
<feature type="lipid moiety-binding region" description="Phosphatidylserine amidated glycine; alternate" evidence="9">
    <location>
        <position position="119"/>
    </location>
</feature>
<proteinExistence type="inferred from homology"/>
<evidence type="ECO:0000256" key="10">
    <source>
        <dbReference type="RuleBase" id="RU004384"/>
    </source>
</evidence>
<keyword evidence="6 9" id="KW-0449">Lipoprotein</keyword>
<dbReference type="EMBL" id="JALJOS010000011">
    <property type="protein sequence ID" value="KAK9833134.1"/>
    <property type="molecule type" value="Genomic_DNA"/>
</dbReference>
<keyword evidence="3" id="KW-0926">Vacuole</keyword>
<dbReference type="InterPro" id="IPR004241">
    <property type="entry name" value="Atg8-like"/>
</dbReference>
<dbReference type="Proteomes" id="UP001438707">
    <property type="component" value="Unassembled WGS sequence"/>
</dbReference>
<dbReference type="Gene3D" id="3.10.20.90">
    <property type="entry name" value="Phosphatidylinositol 3-kinase Catalytic Subunit, Chain A, domain 1"/>
    <property type="match status" value="1"/>
</dbReference>
<evidence type="ECO:0000256" key="9">
    <source>
        <dbReference type="PIRSR" id="PIRSR604241-50"/>
    </source>
</evidence>
<feature type="compositionally biased region" description="Basic and acidic residues" evidence="11">
    <location>
        <begin position="7"/>
        <end position="23"/>
    </location>
</feature>
<evidence type="ECO:0000256" key="4">
    <source>
        <dbReference type="ARBA" id="ARBA00023006"/>
    </source>
</evidence>
<dbReference type="SUPFAM" id="SSF54236">
    <property type="entry name" value="Ubiquitin-like"/>
    <property type="match status" value="1"/>
</dbReference>
<keyword evidence="4 10" id="KW-0072">Autophagy</keyword>
<name>A0AAW1RH51_9CHLO</name>
<dbReference type="GO" id="GO:0006914">
    <property type="term" value="P:autophagy"/>
    <property type="evidence" value="ECO:0007669"/>
    <property type="project" value="UniProtKB-KW"/>
</dbReference>
<dbReference type="Pfam" id="PF02991">
    <property type="entry name" value="ATG8"/>
    <property type="match status" value="1"/>
</dbReference>
<dbReference type="CDD" id="cd16128">
    <property type="entry name" value="Ubl_ATG8"/>
    <property type="match status" value="1"/>
</dbReference>
<accession>A0AAW1RH51</accession>
<dbReference type="FunFam" id="3.10.20.90:FF:000010">
    <property type="entry name" value="Autophagy-related protein"/>
    <property type="match status" value="1"/>
</dbReference>
<evidence type="ECO:0000313" key="13">
    <source>
        <dbReference type="Proteomes" id="UP001438707"/>
    </source>
</evidence>
<dbReference type="GO" id="GO:0000421">
    <property type="term" value="C:autophagosome membrane"/>
    <property type="evidence" value="ECO:0007669"/>
    <property type="project" value="UniProtKB-SubCell"/>
</dbReference>
<evidence type="ECO:0000256" key="11">
    <source>
        <dbReference type="SAM" id="MobiDB-lite"/>
    </source>
</evidence>
<dbReference type="GO" id="GO:0031410">
    <property type="term" value="C:cytoplasmic vesicle"/>
    <property type="evidence" value="ECO:0007669"/>
    <property type="project" value="UniProtKB-KW"/>
</dbReference>
<evidence type="ECO:0000256" key="2">
    <source>
        <dbReference type="ARBA" id="ARBA00007293"/>
    </source>
</evidence>
<evidence type="ECO:0000256" key="5">
    <source>
        <dbReference type="ARBA" id="ARBA00023136"/>
    </source>
</evidence>
<gene>
    <name evidence="12" type="ORF">WJX74_008135</name>
</gene>
<reference evidence="12 13" key="1">
    <citation type="journal article" date="2024" name="Nat. Commun.">
        <title>Phylogenomics reveals the evolutionary origins of lichenization in chlorophyte algae.</title>
        <authorList>
            <person name="Puginier C."/>
            <person name="Libourel C."/>
            <person name="Otte J."/>
            <person name="Skaloud P."/>
            <person name="Haon M."/>
            <person name="Grisel S."/>
            <person name="Petersen M."/>
            <person name="Berrin J.G."/>
            <person name="Delaux P.M."/>
            <person name="Dal Grande F."/>
            <person name="Keller J."/>
        </authorList>
    </citation>
    <scope>NUCLEOTIDE SEQUENCE [LARGE SCALE GENOMIC DNA]</scope>
    <source>
        <strain evidence="12 13">SAG 2145</strain>
    </source>
</reference>
<evidence type="ECO:0000256" key="8">
    <source>
        <dbReference type="ARBA" id="ARBA00037813"/>
    </source>
</evidence>
<dbReference type="InterPro" id="IPR029071">
    <property type="entry name" value="Ubiquitin-like_domsf"/>
</dbReference>
<protein>
    <recommendedName>
        <fullName evidence="10">Autophagy-related protein</fullName>
    </recommendedName>
</protein>
<keyword evidence="7" id="KW-0968">Cytoplasmic vesicle</keyword>
<evidence type="ECO:0000256" key="3">
    <source>
        <dbReference type="ARBA" id="ARBA00022554"/>
    </source>
</evidence>
<evidence type="ECO:0000256" key="7">
    <source>
        <dbReference type="ARBA" id="ARBA00023329"/>
    </source>
</evidence>
<sequence>MSGRQKSFKDEHPLERRQAEAGRIRDKYPDRIPVIVEKAEKSDIPDIDKKKYLVPSELTIGQFVYVIRKRIRVSPEKAIFMFVKNVLPPTAALIENVYGDHKDEDGFLYITYSGENTFGHLE</sequence>
<keyword evidence="5" id="KW-0472">Membrane</keyword>
<keyword evidence="13" id="KW-1185">Reference proteome</keyword>